<dbReference type="GO" id="GO:0045292">
    <property type="term" value="P:mRNA cis splicing, via spliceosome"/>
    <property type="evidence" value="ECO:0007669"/>
    <property type="project" value="TreeGrafter"/>
</dbReference>
<dbReference type="OrthoDB" id="265955at2759"/>
<evidence type="ECO:0000313" key="2">
    <source>
        <dbReference type="EMBL" id="KAJ1608009.1"/>
    </source>
</evidence>
<dbReference type="GO" id="GO:0005737">
    <property type="term" value="C:cytoplasm"/>
    <property type="evidence" value="ECO:0007669"/>
    <property type="project" value="TreeGrafter"/>
</dbReference>
<dbReference type="InterPro" id="IPR019134">
    <property type="entry name" value="Cactin_C"/>
</dbReference>
<proteinExistence type="predicted"/>
<dbReference type="Proteomes" id="UP001067231">
    <property type="component" value="Unassembled WGS sequence"/>
</dbReference>
<dbReference type="EMBL" id="JAPCXC010000051">
    <property type="protein sequence ID" value="KAJ1608009.1"/>
    <property type="molecule type" value="Genomic_DNA"/>
</dbReference>
<feature type="domain" description="Splicing factor Cactin C-terminal" evidence="1">
    <location>
        <begin position="396"/>
        <end position="547"/>
    </location>
</feature>
<dbReference type="PANTHER" id="PTHR21737:SF4">
    <property type="entry name" value="SPLICING FACTOR CACTIN"/>
    <property type="match status" value="1"/>
</dbReference>
<dbReference type="AlphaFoldDB" id="A0A9D5DGA8"/>
<sequence>MNDLEFEKKQQLKKCRESRELSIREIGYSDEFNPFGDNNLSLPFIWKKKFEQEKDDHSFELKCRAYPWYKFGVCPINTTEIIEIKKRRENFEEKLVNKVVADDRFDYEKWLEDGQKFDKLQLHSSSIIRIREHRGNAFDALLWKLIIYSYFMVTVSEAKPPCPEMLSLIKIGLSASKSYLSSLKHNKILKLLDEAFKLKSDELKRCVSEIFQIVNKHLQLVSIETEIPLIPEWYDIIEGIEIIIKSGMGKFDKSNDLCDKEDQEIDNILENKELSELKDILHQSNNEHDDYWKKVALRTKSRICNIHVGEIEISYCENFERWFNLLASKCGISAHEKEYNPNELIYSGNNVSSNDDLNSQVEDFEKVDRFIKIPAIEFSPSEKSSTRNSSCIINELLTPRVYSMMKTRYYWNQYNRNYYSNETLPPKTIQGYKIKIKYPHLNKRENACIVPRWYITTKNKYLEKNKLLVANEEALLKVQEDIILHESENSAKNKLLIITCDHRIYKDVGFSMIDREWDLNPKNGFKSFFENATLHLNFNFKQPKYKR</sequence>
<dbReference type="SMART" id="SM01050">
    <property type="entry name" value="CactinC_cactus"/>
    <property type="match status" value="1"/>
</dbReference>
<reference evidence="2" key="1">
    <citation type="submission" date="2022-10" db="EMBL/GenBank/DDBJ databases">
        <title>Adaptive evolution leads to modifications in subtelomeric GC content in a zoonotic Cryptosporidium species.</title>
        <authorList>
            <person name="Li J."/>
            <person name="Feng Y."/>
            <person name="Xiao L."/>
        </authorList>
    </citation>
    <scope>NUCLEOTIDE SEQUENCE</scope>
    <source>
        <strain evidence="2">33844</strain>
    </source>
</reference>
<gene>
    <name evidence="2" type="ORF">OJ253_2099</name>
</gene>
<dbReference type="Pfam" id="PF09732">
    <property type="entry name" value="CactinC_cactus"/>
    <property type="match status" value="1"/>
</dbReference>
<dbReference type="GO" id="GO:0005681">
    <property type="term" value="C:spliceosomal complex"/>
    <property type="evidence" value="ECO:0007669"/>
    <property type="project" value="TreeGrafter"/>
</dbReference>
<name>A0A9D5DGA8_9CRYT</name>
<dbReference type="PANTHER" id="PTHR21737">
    <property type="entry name" value="POLYGLUTAMINE BINDING PROTEIN 1/MARVEL MEMBRANE-ASSOCIATING DOMAIN CONTAINING 3"/>
    <property type="match status" value="1"/>
</dbReference>
<comment type="caution">
    <text evidence="2">The sequence shown here is derived from an EMBL/GenBank/DDBJ whole genome shotgun (WGS) entry which is preliminary data.</text>
</comment>
<evidence type="ECO:0000259" key="1">
    <source>
        <dbReference type="Pfam" id="PF09732"/>
    </source>
</evidence>
<accession>A0A9D5DGA8</accession>
<organism evidence="2">
    <name type="scientific">Cryptosporidium canis</name>
    <dbReference type="NCBI Taxonomy" id="195482"/>
    <lineage>
        <taxon>Eukaryota</taxon>
        <taxon>Sar</taxon>
        <taxon>Alveolata</taxon>
        <taxon>Apicomplexa</taxon>
        <taxon>Conoidasida</taxon>
        <taxon>Coccidia</taxon>
        <taxon>Eucoccidiorida</taxon>
        <taxon>Eimeriorina</taxon>
        <taxon>Cryptosporidiidae</taxon>
        <taxon>Cryptosporidium</taxon>
    </lineage>
</organism>
<protein>
    <submittedName>
        <fullName evidence="2">Cactin-like protein</fullName>
    </submittedName>
</protein>